<keyword evidence="1" id="KW-0812">Transmembrane</keyword>
<evidence type="ECO:0000313" key="3">
    <source>
        <dbReference type="Proteomes" id="UP000046392"/>
    </source>
</evidence>
<name>A0A0N5B9F2_STREA</name>
<dbReference type="Pfam" id="PF16020">
    <property type="entry name" value="Deltameth_res"/>
    <property type="match status" value="1"/>
</dbReference>
<keyword evidence="1" id="KW-1133">Transmembrane helix</keyword>
<dbReference type="AlphaFoldDB" id="A0A0N5B9F2"/>
<feature type="domain" description="Deltamethrin resistance protein prag01" evidence="2">
    <location>
        <begin position="39"/>
        <end position="85"/>
    </location>
</feature>
<evidence type="ECO:0000256" key="1">
    <source>
        <dbReference type="SAM" id="Phobius"/>
    </source>
</evidence>
<evidence type="ECO:0000313" key="4">
    <source>
        <dbReference type="WBParaSite" id="SPAL_0000266800.1"/>
    </source>
</evidence>
<evidence type="ECO:0000259" key="2">
    <source>
        <dbReference type="Pfam" id="PF16020"/>
    </source>
</evidence>
<protein>
    <submittedName>
        <fullName evidence="4">Deltameth_res domain-containing protein</fullName>
    </submittedName>
</protein>
<proteinExistence type="predicted"/>
<organism evidence="3 4">
    <name type="scientific">Strongyloides papillosus</name>
    <name type="common">Intestinal threadworm</name>
    <dbReference type="NCBI Taxonomy" id="174720"/>
    <lineage>
        <taxon>Eukaryota</taxon>
        <taxon>Metazoa</taxon>
        <taxon>Ecdysozoa</taxon>
        <taxon>Nematoda</taxon>
        <taxon>Chromadorea</taxon>
        <taxon>Rhabditida</taxon>
        <taxon>Tylenchina</taxon>
        <taxon>Panagrolaimomorpha</taxon>
        <taxon>Strongyloidoidea</taxon>
        <taxon>Strongyloididae</taxon>
        <taxon>Strongyloides</taxon>
    </lineage>
</organism>
<sequence>MKMWQLVTAARRSGQLMFRRNGHGHHAPVNPGPPATLDSMPAPTFPYKQVYGELQTKFNTYLAGSIAFFTLTFVYACYEDLFIFDASRAPKSYRDRK</sequence>
<keyword evidence="1" id="KW-0472">Membrane</keyword>
<dbReference type="InterPro" id="IPR031973">
    <property type="entry name" value="Deltameth_res_prag01"/>
</dbReference>
<feature type="transmembrane region" description="Helical" evidence="1">
    <location>
        <begin position="58"/>
        <end position="78"/>
    </location>
</feature>
<dbReference type="WBParaSite" id="SPAL_0000266800.1">
    <property type="protein sequence ID" value="SPAL_0000266800.1"/>
    <property type="gene ID" value="SPAL_0000266800"/>
</dbReference>
<dbReference type="Proteomes" id="UP000046392">
    <property type="component" value="Unplaced"/>
</dbReference>
<accession>A0A0N5B9F2</accession>
<keyword evidence="3" id="KW-1185">Reference proteome</keyword>
<reference evidence="4" key="1">
    <citation type="submission" date="2017-02" db="UniProtKB">
        <authorList>
            <consortium name="WormBaseParasite"/>
        </authorList>
    </citation>
    <scope>IDENTIFICATION</scope>
</reference>